<accession>Q1MS54</accession>
<dbReference type="KEGG" id="lip:LI0115"/>
<dbReference type="eggNOG" id="ENOG502ZVWC">
    <property type="taxonomic scope" value="Bacteria"/>
</dbReference>
<dbReference type="Proteomes" id="UP000002430">
    <property type="component" value="Chromosome"/>
</dbReference>
<sequence length="192" mass="20921">MGNSILQVVIKLSLFFFIILLGCGPSNKVNLIYPKGEIVLPKSGAPRVVVVLFHGSNKLHTIGTKTDGSHFMPTSPVTEWISRSLAEELSKQGLQVSYARDLAQAKMSNPNYIVTGTISEVWVVEENPATFTAAIGLKVSLSNNKGVIYTENFNSSQERQSIPIGSQVEVLLSTTLKSLLESIAKKIHSEIH</sequence>
<keyword evidence="2" id="KW-1185">Reference proteome</keyword>
<dbReference type="RefSeq" id="WP_011526198.1">
    <property type="nucleotide sequence ID" value="NC_008011.1"/>
</dbReference>
<proteinExistence type="predicted"/>
<dbReference type="HOGENOM" id="CLU_1413605_0_0_7"/>
<evidence type="ECO:0000313" key="2">
    <source>
        <dbReference type="Proteomes" id="UP000002430"/>
    </source>
</evidence>
<organism evidence="1 2">
    <name type="scientific">Lawsonia intracellularis (strain PHE/MN1-00)</name>
    <dbReference type="NCBI Taxonomy" id="363253"/>
    <lineage>
        <taxon>Bacteria</taxon>
        <taxon>Pseudomonadati</taxon>
        <taxon>Thermodesulfobacteriota</taxon>
        <taxon>Desulfovibrionia</taxon>
        <taxon>Desulfovibrionales</taxon>
        <taxon>Desulfovibrionaceae</taxon>
        <taxon>Lawsonia</taxon>
    </lineage>
</organism>
<dbReference type="EMBL" id="AM180252">
    <property type="protein sequence ID" value="CAJ54171.1"/>
    <property type="molecule type" value="Genomic_DNA"/>
</dbReference>
<dbReference type="OrthoDB" id="5452334at2"/>
<evidence type="ECO:0008006" key="3">
    <source>
        <dbReference type="Google" id="ProtNLM"/>
    </source>
</evidence>
<evidence type="ECO:0000313" key="1">
    <source>
        <dbReference type="EMBL" id="CAJ54171.1"/>
    </source>
</evidence>
<dbReference type="AlphaFoldDB" id="Q1MS54"/>
<protein>
    <recommendedName>
        <fullName evidence="3">ABC-type transport auxiliary lipoprotein component domain-containing protein</fullName>
    </recommendedName>
</protein>
<reference evidence="1 2" key="1">
    <citation type="submission" date="2005-11" db="EMBL/GenBank/DDBJ databases">
        <title>The complete genome sequence of Lawsonia intracellularis: the causative agent of proliferative enteropathy.</title>
        <authorList>
            <person name="Kaur K."/>
            <person name="Zhang Q."/>
            <person name="Beckler D."/>
            <person name="Munir S."/>
            <person name="Li L."/>
            <person name="Kinsley K."/>
            <person name="Herron L."/>
            <person name="Peterson A."/>
            <person name="May B."/>
            <person name="Singh S."/>
            <person name="Gebhart C."/>
            <person name="Kapur V."/>
        </authorList>
    </citation>
    <scope>NUCLEOTIDE SEQUENCE [LARGE SCALE GENOMIC DNA]</scope>
    <source>
        <strain evidence="1 2">PHE/MN1-00</strain>
    </source>
</reference>
<dbReference type="STRING" id="363253.LI0115"/>
<gene>
    <name evidence="1" type="ordered locus">LI0115</name>
</gene>
<name>Q1MS54_LAWIP</name>